<evidence type="ECO:0000313" key="1">
    <source>
        <dbReference type="EMBL" id="JAH06430.1"/>
    </source>
</evidence>
<accession>A0A0E9PQT6</accession>
<name>A0A0E9PQT6_ANGAN</name>
<dbReference type="AlphaFoldDB" id="A0A0E9PQT6"/>
<sequence length="19" mass="2173">MTDWGCGPWNLISCLLSYL</sequence>
<proteinExistence type="predicted"/>
<reference evidence="1" key="2">
    <citation type="journal article" date="2015" name="Fish Shellfish Immunol.">
        <title>Early steps in the European eel (Anguilla anguilla)-Vibrio vulnificus interaction in the gills: Role of the RtxA13 toxin.</title>
        <authorList>
            <person name="Callol A."/>
            <person name="Pajuelo D."/>
            <person name="Ebbesson L."/>
            <person name="Teles M."/>
            <person name="MacKenzie S."/>
            <person name="Amaro C."/>
        </authorList>
    </citation>
    <scope>NUCLEOTIDE SEQUENCE</scope>
</reference>
<reference evidence="1" key="1">
    <citation type="submission" date="2014-11" db="EMBL/GenBank/DDBJ databases">
        <authorList>
            <person name="Amaro Gonzalez C."/>
        </authorList>
    </citation>
    <scope>NUCLEOTIDE SEQUENCE</scope>
</reference>
<dbReference type="EMBL" id="GBXM01102147">
    <property type="protein sequence ID" value="JAH06430.1"/>
    <property type="molecule type" value="Transcribed_RNA"/>
</dbReference>
<protein>
    <submittedName>
        <fullName evidence="1">Uncharacterized protein</fullName>
    </submittedName>
</protein>
<organism evidence="1">
    <name type="scientific">Anguilla anguilla</name>
    <name type="common">European freshwater eel</name>
    <name type="synonym">Muraena anguilla</name>
    <dbReference type="NCBI Taxonomy" id="7936"/>
    <lineage>
        <taxon>Eukaryota</taxon>
        <taxon>Metazoa</taxon>
        <taxon>Chordata</taxon>
        <taxon>Craniata</taxon>
        <taxon>Vertebrata</taxon>
        <taxon>Euteleostomi</taxon>
        <taxon>Actinopterygii</taxon>
        <taxon>Neopterygii</taxon>
        <taxon>Teleostei</taxon>
        <taxon>Anguilliformes</taxon>
        <taxon>Anguillidae</taxon>
        <taxon>Anguilla</taxon>
    </lineage>
</organism>